<dbReference type="Gene3D" id="1.10.275.10">
    <property type="entry name" value="Fumarase/aspartase (N-terminal domain)"/>
    <property type="match status" value="1"/>
</dbReference>
<proteinExistence type="predicted"/>
<evidence type="ECO:0000313" key="1">
    <source>
        <dbReference type="EMBL" id="EQD48419.1"/>
    </source>
</evidence>
<feature type="non-terminal residue" evidence="1">
    <location>
        <position position="172"/>
    </location>
</feature>
<comment type="caution">
    <text evidence="1">The sequence shown here is derived from an EMBL/GenBank/DDBJ whole genome shotgun (WGS) entry which is preliminary data.</text>
</comment>
<accession>T1B631</accession>
<dbReference type="PANTHER" id="PTHR10362">
    <property type="entry name" value="HISTIDINE AMMONIA-LYASE"/>
    <property type="match status" value="1"/>
</dbReference>
<dbReference type="InterPro" id="IPR024083">
    <property type="entry name" value="Fumarase/histidase_N"/>
</dbReference>
<protein>
    <submittedName>
        <fullName evidence="1">Histidine ammonia-lyase</fullName>
        <ecNumber evidence="1">4.3.1.-</ecNumber>
    </submittedName>
</protein>
<dbReference type="PROSITE" id="PS00488">
    <property type="entry name" value="PAL_HISTIDASE"/>
    <property type="match status" value="1"/>
</dbReference>
<dbReference type="InterPro" id="IPR001106">
    <property type="entry name" value="Aromatic_Lyase"/>
</dbReference>
<gene>
    <name evidence="1" type="ORF">B2A_07979</name>
</gene>
<organism evidence="1">
    <name type="scientific">mine drainage metagenome</name>
    <dbReference type="NCBI Taxonomy" id="410659"/>
    <lineage>
        <taxon>unclassified sequences</taxon>
        <taxon>metagenomes</taxon>
        <taxon>ecological metagenomes</taxon>
    </lineage>
</organism>
<sequence length="172" mass="18514">MMKLQENLIRSHSSGVGDPLPVPEVRAMMVIRANSLVKGFSGVTIDLVETILSFLNKKITPVVPRYGSVGASGDLAPLAHIALCIMGESEVFYQGRRMSTKDALDQCGLSRHAFREKEGVAFINGTSSISGLLALSIHEARKVINSSLAASSISLQALRGTEKAFTDWVVRT</sequence>
<reference evidence="1" key="2">
    <citation type="journal article" date="2014" name="ISME J.">
        <title>Microbial stratification in low pH oxic and suboxic macroscopic growths along an acid mine drainage.</title>
        <authorList>
            <person name="Mendez-Garcia C."/>
            <person name="Mesa V."/>
            <person name="Sprenger R.R."/>
            <person name="Richter M."/>
            <person name="Diez M.S."/>
            <person name="Solano J."/>
            <person name="Bargiela R."/>
            <person name="Golyshina O.V."/>
            <person name="Manteca A."/>
            <person name="Ramos J.L."/>
            <person name="Gallego J.R."/>
            <person name="Llorente I."/>
            <person name="Martins Dos Santos V.A."/>
            <person name="Jensen O.N."/>
            <person name="Pelaez A.I."/>
            <person name="Sanchez J."/>
            <person name="Ferrer M."/>
        </authorList>
    </citation>
    <scope>NUCLEOTIDE SEQUENCE</scope>
</reference>
<name>T1B631_9ZZZZ</name>
<reference evidence="1" key="1">
    <citation type="submission" date="2013-08" db="EMBL/GenBank/DDBJ databases">
        <authorList>
            <person name="Mendez C."/>
            <person name="Richter M."/>
            <person name="Ferrer M."/>
            <person name="Sanchez J."/>
        </authorList>
    </citation>
    <scope>NUCLEOTIDE SEQUENCE</scope>
</reference>
<dbReference type="GO" id="GO:0016841">
    <property type="term" value="F:ammonia-lyase activity"/>
    <property type="evidence" value="ECO:0007669"/>
    <property type="project" value="InterPro"/>
</dbReference>
<dbReference type="EMBL" id="AUZZ01005741">
    <property type="protein sequence ID" value="EQD48419.1"/>
    <property type="molecule type" value="Genomic_DNA"/>
</dbReference>
<keyword evidence="1" id="KW-0456">Lyase</keyword>
<dbReference type="Pfam" id="PF00221">
    <property type="entry name" value="Lyase_aromatic"/>
    <property type="match status" value="1"/>
</dbReference>
<dbReference type="EC" id="4.3.1.-" evidence="1"/>
<dbReference type="AlphaFoldDB" id="T1B631"/>
<dbReference type="InterPro" id="IPR022313">
    <property type="entry name" value="Phe/His_NH3-lyase_AS"/>
</dbReference>
<dbReference type="InterPro" id="IPR008948">
    <property type="entry name" value="L-Aspartase-like"/>
</dbReference>
<dbReference type="SUPFAM" id="SSF48557">
    <property type="entry name" value="L-aspartase-like"/>
    <property type="match status" value="1"/>
</dbReference>